<evidence type="ECO:0000313" key="5">
    <source>
        <dbReference type="EMBL" id="KAK3226837.1"/>
    </source>
</evidence>
<dbReference type="PANTHER" id="PTHR44548:SF1">
    <property type="entry name" value="GST N-TERMINAL DOMAIN-CONTAINING PROTEIN"/>
    <property type="match status" value="1"/>
</dbReference>
<protein>
    <recommendedName>
        <fullName evidence="1">glutathione transferase</fullName>
        <ecNumber evidence="1">2.5.1.18</ecNumber>
    </recommendedName>
</protein>
<gene>
    <name evidence="5" type="ORF">Dsin_006699</name>
</gene>
<evidence type="ECO:0000313" key="6">
    <source>
        <dbReference type="Proteomes" id="UP001281410"/>
    </source>
</evidence>
<dbReference type="CDD" id="cd03058">
    <property type="entry name" value="GST_N_Tau"/>
    <property type="match status" value="1"/>
</dbReference>
<dbReference type="Pfam" id="PF02798">
    <property type="entry name" value="GST_N"/>
    <property type="match status" value="1"/>
</dbReference>
<dbReference type="GO" id="GO:0004364">
    <property type="term" value="F:glutathione transferase activity"/>
    <property type="evidence" value="ECO:0007669"/>
    <property type="project" value="UniProtKB-EC"/>
</dbReference>
<organism evidence="5 6">
    <name type="scientific">Dipteronia sinensis</name>
    <dbReference type="NCBI Taxonomy" id="43782"/>
    <lineage>
        <taxon>Eukaryota</taxon>
        <taxon>Viridiplantae</taxon>
        <taxon>Streptophyta</taxon>
        <taxon>Embryophyta</taxon>
        <taxon>Tracheophyta</taxon>
        <taxon>Spermatophyta</taxon>
        <taxon>Magnoliopsida</taxon>
        <taxon>eudicotyledons</taxon>
        <taxon>Gunneridae</taxon>
        <taxon>Pentapetalae</taxon>
        <taxon>rosids</taxon>
        <taxon>malvids</taxon>
        <taxon>Sapindales</taxon>
        <taxon>Sapindaceae</taxon>
        <taxon>Hippocastanoideae</taxon>
        <taxon>Acereae</taxon>
        <taxon>Dipteronia</taxon>
    </lineage>
</organism>
<dbReference type="InterPro" id="IPR036249">
    <property type="entry name" value="Thioredoxin-like_sf"/>
</dbReference>
<evidence type="ECO:0000256" key="2">
    <source>
        <dbReference type="ARBA" id="ARBA00022679"/>
    </source>
</evidence>
<comment type="caution">
    <text evidence="5">The sequence shown here is derived from an EMBL/GenBank/DDBJ whole genome shotgun (WGS) entry which is preliminary data.</text>
</comment>
<dbReference type="PROSITE" id="PS50404">
    <property type="entry name" value="GST_NTER"/>
    <property type="match status" value="1"/>
</dbReference>
<comment type="catalytic activity">
    <reaction evidence="3">
        <text>RX + glutathione = an S-substituted glutathione + a halide anion + H(+)</text>
        <dbReference type="Rhea" id="RHEA:16437"/>
        <dbReference type="ChEBI" id="CHEBI:15378"/>
        <dbReference type="ChEBI" id="CHEBI:16042"/>
        <dbReference type="ChEBI" id="CHEBI:17792"/>
        <dbReference type="ChEBI" id="CHEBI:57925"/>
        <dbReference type="ChEBI" id="CHEBI:90779"/>
        <dbReference type="EC" id="2.5.1.18"/>
    </reaction>
</comment>
<accession>A0AAE0EGE3</accession>
<sequence length="93" mass="10680">MEGKNQVKLHGVWVSSYSKRVELALNIKGIPYEYIEEDLSNKSPLLLQYNPIHKKISVLVHNGKPLAESMIILEYIDETWKNAHRLLPGVLDI</sequence>
<dbReference type="EMBL" id="JANJYJ010000002">
    <property type="protein sequence ID" value="KAK3226837.1"/>
    <property type="molecule type" value="Genomic_DNA"/>
</dbReference>
<keyword evidence="6" id="KW-1185">Reference proteome</keyword>
<dbReference type="Proteomes" id="UP001281410">
    <property type="component" value="Unassembled WGS sequence"/>
</dbReference>
<evidence type="ECO:0000256" key="1">
    <source>
        <dbReference type="ARBA" id="ARBA00012452"/>
    </source>
</evidence>
<evidence type="ECO:0000259" key="4">
    <source>
        <dbReference type="PROSITE" id="PS50404"/>
    </source>
</evidence>
<dbReference type="AlphaFoldDB" id="A0AAE0EGE3"/>
<dbReference type="EC" id="2.5.1.18" evidence="1"/>
<evidence type="ECO:0000256" key="3">
    <source>
        <dbReference type="ARBA" id="ARBA00047960"/>
    </source>
</evidence>
<proteinExistence type="predicted"/>
<dbReference type="InterPro" id="IPR004045">
    <property type="entry name" value="Glutathione_S-Trfase_N"/>
</dbReference>
<dbReference type="Gene3D" id="3.40.30.10">
    <property type="entry name" value="Glutaredoxin"/>
    <property type="match status" value="1"/>
</dbReference>
<feature type="domain" description="GST N-terminal" evidence="4">
    <location>
        <begin position="5"/>
        <end position="84"/>
    </location>
</feature>
<reference evidence="5" key="1">
    <citation type="journal article" date="2023" name="Plant J.">
        <title>Genome sequences and population genomics provide insights into the demographic history, inbreeding, and mutation load of two 'living fossil' tree species of Dipteronia.</title>
        <authorList>
            <person name="Feng Y."/>
            <person name="Comes H.P."/>
            <person name="Chen J."/>
            <person name="Zhu S."/>
            <person name="Lu R."/>
            <person name="Zhang X."/>
            <person name="Li P."/>
            <person name="Qiu J."/>
            <person name="Olsen K.M."/>
            <person name="Qiu Y."/>
        </authorList>
    </citation>
    <scope>NUCLEOTIDE SEQUENCE</scope>
    <source>
        <strain evidence="5">NBL</strain>
    </source>
</reference>
<dbReference type="SUPFAM" id="SSF52833">
    <property type="entry name" value="Thioredoxin-like"/>
    <property type="match status" value="1"/>
</dbReference>
<keyword evidence="2" id="KW-0808">Transferase</keyword>
<dbReference type="PANTHER" id="PTHR44548">
    <property type="entry name" value="GST N-TERMINAL DOMAIN-CONTAINING PROTEIN"/>
    <property type="match status" value="1"/>
</dbReference>
<dbReference type="FunFam" id="3.40.30.10:FF:000197">
    <property type="entry name" value="Glutathione S-transferase U10"/>
    <property type="match status" value="1"/>
</dbReference>
<name>A0AAE0EGE3_9ROSI</name>